<comment type="catalytic activity">
    <reaction evidence="7 9">
        <text>L-ribulose + ATP = L-ribulose 5-phosphate + ADP + H(+)</text>
        <dbReference type="Rhea" id="RHEA:22072"/>
        <dbReference type="ChEBI" id="CHEBI:15378"/>
        <dbReference type="ChEBI" id="CHEBI:16880"/>
        <dbReference type="ChEBI" id="CHEBI:30616"/>
        <dbReference type="ChEBI" id="CHEBI:58226"/>
        <dbReference type="ChEBI" id="CHEBI:456216"/>
        <dbReference type="EC" id="2.7.1.16"/>
    </reaction>
</comment>
<dbReference type="Proteomes" id="UP000824242">
    <property type="component" value="Unassembled WGS sequence"/>
</dbReference>
<dbReference type="CDD" id="cd07781">
    <property type="entry name" value="ASKHA_NBD_FGGY_L-RBK"/>
    <property type="match status" value="1"/>
</dbReference>
<dbReference type="GO" id="GO:0005737">
    <property type="term" value="C:cytoplasm"/>
    <property type="evidence" value="ECO:0007669"/>
    <property type="project" value="TreeGrafter"/>
</dbReference>
<dbReference type="Pfam" id="PF00370">
    <property type="entry name" value="FGGY_N"/>
    <property type="match status" value="1"/>
</dbReference>
<evidence type="ECO:0000256" key="6">
    <source>
        <dbReference type="ARBA" id="ARBA00023277"/>
    </source>
</evidence>
<dbReference type="Gene3D" id="3.30.420.40">
    <property type="match status" value="2"/>
</dbReference>
<comment type="caution">
    <text evidence="12">The sequence shown here is derived from an EMBL/GenBank/DDBJ whole genome shotgun (WGS) entry which is preliminary data.</text>
</comment>
<dbReference type="GO" id="GO:0019569">
    <property type="term" value="P:L-arabinose catabolic process to D-xylulose 5-phosphate"/>
    <property type="evidence" value="ECO:0007669"/>
    <property type="project" value="UniProtKB-UniRule"/>
</dbReference>
<evidence type="ECO:0000313" key="12">
    <source>
        <dbReference type="EMBL" id="HIR47338.1"/>
    </source>
</evidence>
<gene>
    <name evidence="7" type="primary">araB</name>
    <name evidence="12" type="ORF">IAB89_06720</name>
</gene>
<keyword evidence="3 7" id="KW-0418">Kinase</keyword>
<dbReference type="InterPro" id="IPR018484">
    <property type="entry name" value="FGGY_N"/>
</dbReference>
<dbReference type="Pfam" id="PF02782">
    <property type="entry name" value="FGGY_C"/>
    <property type="match status" value="1"/>
</dbReference>
<name>A0A9D1DF38_9FIRM</name>
<keyword evidence="1 7" id="KW-0808">Transferase</keyword>
<comment type="catalytic activity">
    <reaction evidence="7">
        <text>D-ribulose + ATP = D-ribulose 5-phosphate + ADP + H(+)</text>
        <dbReference type="Rhea" id="RHEA:17601"/>
        <dbReference type="ChEBI" id="CHEBI:15378"/>
        <dbReference type="ChEBI" id="CHEBI:17173"/>
        <dbReference type="ChEBI" id="CHEBI:30616"/>
        <dbReference type="ChEBI" id="CHEBI:58121"/>
        <dbReference type="ChEBI" id="CHEBI:456216"/>
        <dbReference type="EC" id="2.7.1.16"/>
    </reaction>
</comment>
<feature type="domain" description="Carbohydrate kinase FGGY C-terminal" evidence="11">
    <location>
        <begin position="287"/>
        <end position="485"/>
    </location>
</feature>
<organism evidence="12 13">
    <name type="scientific">Candidatus Caccousia avicola</name>
    <dbReference type="NCBI Taxonomy" id="2840721"/>
    <lineage>
        <taxon>Bacteria</taxon>
        <taxon>Bacillati</taxon>
        <taxon>Bacillota</taxon>
        <taxon>Clostridia</taxon>
        <taxon>Eubacteriales</taxon>
        <taxon>Oscillospiraceae</taxon>
        <taxon>Oscillospiraceae incertae sedis</taxon>
        <taxon>Candidatus Caccousia</taxon>
    </lineage>
</organism>
<reference evidence="12" key="2">
    <citation type="journal article" date="2021" name="PeerJ">
        <title>Extensive microbial diversity within the chicken gut microbiome revealed by metagenomics and culture.</title>
        <authorList>
            <person name="Gilroy R."/>
            <person name="Ravi A."/>
            <person name="Getino M."/>
            <person name="Pursley I."/>
            <person name="Horton D.L."/>
            <person name="Alikhan N.F."/>
            <person name="Baker D."/>
            <person name="Gharbi K."/>
            <person name="Hall N."/>
            <person name="Watson M."/>
            <person name="Adriaenssens E.M."/>
            <person name="Foster-Nyarko E."/>
            <person name="Jarju S."/>
            <person name="Secka A."/>
            <person name="Antonio M."/>
            <person name="Oren A."/>
            <person name="Chaudhuri R.R."/>
            <person name="La Ragione R."/>
            <person name="Hildebrand F."/>
            <person name="Pallen M.J."/>
        </authorList>
    </citation>
    <scope>NUCLEOTIDE SEQUENCE</scope>
    <source>
        <strain evidence="12">ChiSxjej1B13-7958</strain>
    </source>
</reference>
<dbReference type="HAMAP" id="MF_00520">
    <property type="entry name" value="Ribulokinase"/>
    <property type="match status" value="1"/>
</dbReference>
<dbReference type="PIRSF" id="PIRSF000538">
    <property type="entry name" value="GlpK"/>
    <property type="match status" value="1"/>
</dbReference>
<dbReference type="SUPFAM" id="SSF53067">
    <property type="entry name" value="Actin-like ATPase domain"/>
    <property type="match status" value="2"/>
</dbReference>
<keyword evidence="2 7" id="KW-0547">Nucleotide-binding</keyword>
<dbReference type="InterPro" id="IPR043129">
    <property type="entry name" value="ATPase_NBD"/>
</dbReference>
<evidence type="ECO:0000256" key="8">
    <source>
        <dbReference type="NCBIfam" id="TIGR01234"/>
    </source>
</evidence>
<evidence type="ECO:0000313" key="13">
    <source>
        <dbReference type="Proteomes" id="UP000824242"/>
    </source>
</evidence>
<evidence type="ECO:0000256" key="2">
    <source>
        <dbReference type="ARBA" id="ARBA00022741"/>
    </source>
</evidence>
<accession>A0A9D1DF38</accession>
<keyword evidence="4 7" id="KW-0067">ATP-binding</keyword>
<dbReference type="InterPro" id="IPR018485">
    <property type="entry name" value="FGGY_C"/>
</dbReference>
<keyword evidence="6 7" id="KW-0119">Carbohydrate metabolism</keyword>
<evidence type="ECO:0000256" key="4">
    <source>
        <dbReference type="ARBA" id="ARBA00022840"/>
    </source>
</evidence>
<evidence type="ECO:0000256" key="7">
    <source>
        <dbReference type="HAMAP-Rule" id="MF_00520"/>
    </source>
</evidence>
<comment type="similarity">
    <text evidence="7 9">Belongs to the ribulokinase family.</text>
</comment>
<evidence type="ECO:0000259" key="10">
    <source>
        <dbReference type="Pfam" id="PF00370"/>
    </source>
</evidence>
<dbReference type="InterPro" id="IPR018483">
    <property type="entry name" value="Carb_kinase_FGGY_CS"/>
</dbReference>
<dbReference type="GO" id="GO:0008741">
    <property type="term" value="F:ribulokinase activity"/>
    <property type="evidence" value="ECO:0007669"/>
    <property type="project" value="UniProtKB-UniRule"/>
</dbReference>
<dbReference type="EMBL" id="DVGZ01000070">
    <property type="protein sequence ID" value="HIR47338.1"/>
    <property type="molecule type" value="Genomic_DNA"/>
</dbReference>
<feature type="domain" description="Carbohydrate kinase FGGY N-terminal" evidence="10">
    <location>
        <begin position="4"/>
        <end position="272"/>
    </location>
</feature>
<evidence type="ECO:0000256" key="1">
    <source>
        <dbReference type="ARBA" id="ARBA00022679"/>
    </source>
</evidence>
<dbReference type="EC" id="2.7.1.16" evidence="7 8"/>
<dbReference type="PANTHER" id="PTHR43435">
    <property type="entry name" value="RIBULOKINASE"/>
    <property type="match status" value="1"/>
</dbReference>
<dbReference type="PANTHER" id="PTHR43435:SF4">
    <property type="entry name" value="FGGY CARBOHYDRATE KINASE DOMAIN-CONTAINING PROTEIN"/>
    <property type="match status" value="1"/>
</dbReference>
<dbReference type="NCBIfam" id="NF003154">
    <property type="entry name" value="PRK04123.1"/>
    <property type="match status" value="1"/>
</dbReference>
<evidence type="ECO:0000256" key="5">
    <source>
        <dbReference type="ARBA" id="ARBA00022935"/>
    </source>
</evidence>
<dbReference type="AlphaFoldDB" id="A0A9D1DF38"/>
<evidence type="ECO:0000256" key="3">
    <source>
        <dbReference type="ARBA" id="ARBA00022777"/>
    </source>
</evidence>
<sequence>MGRYAVGVDYGSLSGRAVLVDLDTGKELAASVFAYPHGVMARELPDGTPLPDDWAVQDPQDYLEVLRRTIPQVLRESGVSPKDVIAVGVDCTANTALPVRTDGKPLCFLPEFASHPHAWMKMWKHHAAQPLADRMTELAQERGESWLPFYGGRVSSEWSLPKLWQIVREDEEVCRAADRWVEAADWLVWQLCGKLTPNACAAGYKAFWRKGEGYPLDFLEALDPRLALAVREKLGGDPLPPGSLAGFVTKHGAALTGLAPGTAVAAGGVDAHACVPAAGIDGPGQLLAIIGTSTCHMLMADRQIAVPGICGAVEDGILPGWWGYEAGQSCVGDGFAWYLDNCLPGSCREEARQEGKNLHAWLRERASRLRPGESGLLALDWWNGNRSVLTDASLSGTIVGLTLRTRPEEIYRALLEATAYGARVIVENYRAHGMPVDRFVAAGGIPLKDPLMMQIYADVLGIPVHIAGSAQGPALGSAILAAAAAGEKRGGFASVGEAVRALGWQKDTVYNPIPEHVAVYDRLFAEYRRLHDYFGRENDVLKRLRAIRAGEV</sequence>
<protein>
    <recommendedName>
        <fullName evidence="7 8">Ribulokinase</fullName>
        <ecNumber evidence="7 8">2.7.1.16</ecNumber>
    </recommendedName>
</protein>
<dbReference type="InterPro" id="IPR000577">
    <property type="entry name" value="Carb_kinase_FGGY"/>
</dbReference>
<evidence type="ECO:0000256" key="9">
    <source>
        <dbReference type="RuleBase" id="RU003455"/>
    </source>
</evidence>
<reference evidence="12" key="1">
    <citation type="submission" date="2020-10" db="EMBL/GenBank/DDBJ databases">
        <authorList>
            <person name="Gilroy R."/>
        </authorList>
    </citation>
    <scope>NUCLEOTIDE SEQUENCE</scope>
    <source>
        <strain evidence="12">ChiSxjej1B13-7958</strain>
    </source>
</reference>
<dbReference type="NCBIfam" id="TIGR01234">
    <property type="entry name" value="L-ribulokinase"/>
    <property type="match status" value="1"/>
</dbReference>
<keyword evidence="5 7" id="KW-0054">Arabinose catabolism</keyword>
<comment type="pathway">
    <text evidence="7 9">Carbohydrate degradation; L-arabinose degradation via L-ribulose; D-xylulose 5-phosphate from L-arabinose (bacterial route): step 2/3.</text>
</comment>
<dbReference type="PROSITE" id="PS00445">
    <property type="entry name" value="FGGY_KINASES_2"/>
    <property type="match status" value="1"/>
</dbReference>
<dbReference type="GO" id="GO:0005524">
    <property type="term" value="F:ATP binding"/>
    <property type="evidence" value="ECO:0007669"/>
    <property type="project" value="UniProtKB-UniRule"/>
</dbReference>
<evidence type="ECO:0000259" key="11">
    <source>
        <dbReference type="Pfam" id="PF02782"/>
    </source>
</evidence>
<proteinExistence type="inferred from homology"/>
<dbReference type="InterPro" id="IPR005929">
    <property type="entry name" value="Ribulokinase"/>
</dbReference>
<dbReference type="GO" id="GO:0019150">
    <property type="term" value="F:D-ribulokinase activity"/>
    <property type="evidence" value="ECO:0007669"/>
    <property type="project" value="TreeGrafter"/>
</dbReference>